<dbReference type="InterPro" id="IPR017972">
    <property type="entry name" value="Cyt_P450_CS"/>
</dbReference>
<dbReference type="InterPro" id="IPR002401">
    <property type="entry name" value="Cyt_P450_E_grp-I"/>
</dbReference>
<comment type="cofactor">
    <cofactor evidence="1">
        <name>heme</name>
        <dbReference type="ChEBI" id="CHEBI:30413"/>
    </cofactor>
</comment>
<evidence type="ECO:0000256" key="1">
    <source>
        <dbReference type="ARBA" id="ARBA00001971"/>
    </source>
</evidence>
<comment type="similarity">
    <text evidence="2 3">Belongs to the cytochrome P450 family.</text>
</comment>
<protein>
    <submittedName>
        <fullName evidence="4">Cytochrome P450</fullName>
    </submittedName>
</protein>
<accession>A0ABP6KWV4</accession>
<gene>
    <name evidence="4" type="ORF">GCM10010528_01210</name>
</gene>
<evidence type="ECO:0000256" key="3">
    <source>
        <dbReference type="RuleBase" id="RU000461"/>
    </source>
</evidence>
<sequence>MTSTINASPTIGTSHWYLAPPGARSGIGAPADTAAPVALVAPKRFHPLRGYSTSVELVTRQGDLLLRDAARAAGRPGGGVLHYRVAGGPGPVVVVFDPAHIKTIMTADESIAPSATRQSPLAPIVGSESVLTSVGDRHRQQRALLLPRFHGKAVARYQDSIDRATDAGLAAWPVGKPVALAEVAQRITLDVIMSAIFGLPDPHDTTAAERDMRTAILRFLRLSTTPIATVSQLANARRTEPIGLLKLVMTAVDRTVYRVLAQRRTDGDADTRDDIMSLLLTARDTDGKPLSDTEIRDELIILLLAGHETTANAVAWTFERLTRAPGVYRLARRAARHDDEDYLEALINESMRSRPVVPIVARELKAPFDLGDTRVGPDVVALISILLLHHRDDLYPQPFAFEPTRFLGVRINPYELMPFGGGIRRCLGAPLAMAELRTVVGAILRRVELRTTSAPPEKPLHRNVTMIPGRGGIVVADSIT</sequence>
<dbReference type="PANTHER" id="PTHR24305:SF166">
    <property type="entry name" value="CYTOCHROME P450 12A4, MITOCHONDRIAL-RELATED"/>
    <property type="match status" value="1"/>
</dbReference>
<comment type="caution">
    <text evidence="4">The sequence shown here is derived from an EMBL/GenBank/DDBJ whole genome shotgun (WGS) entry which is preliminary data.</text>
</comment>
<keyword evidence="3" id="KW-0408">Iron</keyword>
<evidence type="ECO:0000313" key="4">
    <source>
        <dbReference type="EMBL" id="GAA3022875.1"/>
    </source>
</evidence>
<dbReference type="Pfam" id="PF00067">
    <property type="entry name" value="p450"/>
    <property type="match status" value="1"/>
</dbReference>
<dbReference type="Gene3D" id="1.10.630.10">
    <property type="entry name" value="Cytochrome P450"/>
    <property type="match status" value="1"/>
</dbReference>
<evidence type="ECO:0000256" key="2">
    <source>
        <dbReference type="ARBA" id="ARBA00010617"/>
    </source>
</evidence>
<keyword evidence="5" id="KW-1185">Reference proteome</keyword>
<dbReference type="PRINTS" id="PR00385">
    <property type="entry name" value="P450"/>
</dbReference>
<organism evidence="4 5">
    <name type="scientific">Gordonia defluvii</name>
    <dbReference type="NCBI Taxonomy" id="283718"/>
    <lineage>
        <taxon>Bacteria</taxon>
        <taxon>Bacillati</taxon>
        <taxon>Actinomycetota</taxon>
        <taxon>Actinomycetes</taxon>
        <taxon>Mycobacteriales</taxon>
        <taxon>Gordoniaceae</taxon>
        <taxon>Gordonia</taxon>
    </lineage>
</organism>
<dbReference type="CDD" id="cd11053">
    <property type="entry name" value="CYP110-like"/>
    <property type="match status" value="1"/>
</dbReference>
<dbReference type="SUPFAM" id="SSF48264">
    <property type="entry name" value="Cytochrome P450"/>
    <property type="match status" value="1"/>
</dbReference>
<dbReference type="InterPro" id="IPR036396">
    <property type="entry name" value="Cyt_P450_sf"/>
</dbReference>
<dbReference type="Proteomes" id="UP001501035">
    <property type="component" value="Unassembled WGS sequence"/>
</dbReference>
<evidence type="ECO:0000313" key="5">
    <source>
        <dbReference type="Proteomes" id="UP001501035"/>
    </source>
</evidence>
<reference evidence="5" key="1">
    <citation type="journal article" date="2019" name="Int. J. Syst. Evol. Microbiol.">
        <title>The Global Catalogue of Microorganisms (GCM) 10K type strain sequencing project: providing services to taxonomists for standard genome sequencing and annotation.</title>
        <authorList>
            <consortium name="The Broad Institute Genomics Platform"/>
            <consortium name="The Broad Institute Genome Sequencing Center for Infectious Disease"/>
            <person name="Wu L."/>
            <person name="Ma J."/>
        </authorList>
    </citation>
    <scope>NUCLEOTIDE SEQUENCE [LARGE SCALE GENOMIC DNA]</scope>
    <source>
        <strain evidence="5">JCM 14234</strain>
    </source>
</reference>
<name>A0ABP6KWV4_9ACTN</name>
<proteinExistence type="inferred from homology"/>
<keyword evidence="3" id="KW-0503">Monooxygenase</keyword>
<dbReference type="PANTHER" id="PTHR24305">
    <property type="entry name" value="CYTOCHROME P450"/>
    <property type="match status" value="1"/>
</dbReference>
<dbReference type="PROSITE" id="PS00086">
    <property type="entry name" value="CYTOCHROME_P450"/>
    <property type="match status" value="1"/>
</dbReference>
<keyword evidence="3" id="KW-0560">Oxidoreductase</keyword>
<keyword evidence="3" id="KW-0479">Metal-binding</keyword>
<keyword evidence="3" id="KW-0349">Heme</keyword>
<dbReference type="PRINTS" id="PR00463">
    <property type="entry name" value="EP450I"/>
</dbReference>
<dbReference type="EMBL" id="BAAAVS010000001">
    <property type="protein sequence ID" value="GAA3022875.1"/>
    <property type="molecule type" value="Genomic_DNA"/>
</dbReference>
<dbReference type="RefSeq" id="WP_344716204.1">
    <property type="nucleotide sequence ID" value="NZ_BAAAVS010000001.1"/>
</dbReference>
<dbReference type="InterPro" id="IPR050121">
    <property type="entry name" value="Cytochrome_P450_monoxygenase"/>
</dbReference>
<dbReference type="InterPro" id="IPR001128">
    <property type="entry name" value="Cyt_P450"/>
</dbReference>